<dbReference type="KEGG" id="hyg:AUC43_08655"/>
<keyword evidence="1" id="KW-0812">Transmembrane</keyword>
<keyword evidence="1" id="KW-1133">Transmembrane helix</keyword>
<accession>A0A0U3SG82</accession>
<name>A0A0U3SG82_9BACT</name>
<dbReference type="Proteomes" id="UP000059542">
    <property type="component" value="Chromosome"/>
</dbReference>
<feature type="transmembrane region" description="Helical" evidence="1">
    <location>
        <begin position="12"/>
        <end position="30"/>
    </location>
</feature>
<proteinExistence type="predicted"/>
<keyword evidence="1" id="KW-0472">Membrane</keyword>
<organism evidence="2 3">
    <name type="scientific">Hymenobacter sedentarius</name>
    <dbReference type="NCBI Taxonomy" id="1411621"/>
    <lineage>
        <taxon>Bacteria</taxon>
        <taxon>Pseudomonadati</taxon>
        <taxon>Bacteroidota</taxon>
        <taxon>Cytophagia</taxon>
        <taxon>Cytophagales</taxon>
        <taxon>Hymenobacteraceae</taxon>
        <taxon>Hymenobacter</taxon>
    </lineage>
</organism>
<feature type="transmembrane region" description="Helical" evidence="1">
    <location>
        <begin position="71"/>
        <end position="93"/>
    </location>
</feature>
<protein>
    <submittedName>
        <fullName evidence="2">Uncharacterized protein</fullName>
    </submittedName>
</protein>
<evidence type="ECO:0000256" key="1">
    <source>
        <dbReference type="SAM" id="Phobius"/>
    </source>
</evidence>
<dbReference type="AlphaFoldDB" id="A0A0U3SG82"/>
<feature type="transmembrane region" description="Helical" evidence="1">
    <location>
        <begin position="99"/>
        <end position="116"/>
    </location>
</feature>
<gene>
    <name evidence="2" type="ORF">AUC43_08655</name>
</gene>
<evidence type="ECO:0000313" key="3">
    <source>
        <dbReference type="Proteomes" id="UP000059542"/>
    </source>
</evidence>
<reference evidence="2 3" key="1">
    <citation type="submission" date="2015-12" db="EMBL/GenBank/DDBJ databases">
        <authorList>
            <person name="Shamseldin A."/>
            <person name="Moawad H."/>
            <person name="Abd El-Rahim W.M."/>
            <person name="Sadowsky M.J."/>
        </authorList>
    </citation>
    <scope>NUCLEOTIDE SEQUENCE [LARGE SCALE GENOMIC DNA]</scope>
    <source>
        <strain evidence="2 3">DG5B</strain>
    </source>
</reference>
<dbReference type="EMBL" id="CP013909">
    <property type="protein sequence ID" value="ALW85156.1"/>
    <property type="molecule type" value="Genomic_DNA"/>
</dbReference>
<keyword evidence="3" id="KW-1185">Reference proteome</keyword>
<feature type="transmembrane region" description="Helical" evidence="1">
    <location>
        <begin position="36"/>
        <end position="59"/>
    </location>
</feature>
<evidence type="ECO:0000313" key="2">
    <source>
        <dbReference type="EMBL" id="ALW85156.1"/>
    </source>
</evidence>
<sequence>MKLLPSRRYDLWASTLLFVDLVLGHLGSFMAHQGLYAPAASSSAIGIGVTTAALLLALLLCMRKGYRWAKILYVALFVLGVLTLPLTYATLFATPWATLRYVTHFLVQFVASIFILEGFRADKRAVGTTA</sequence>